<protein>
    <submittedName>
        <fullName evidence="2">Uncharacterized protein</fullName>
    </submittedName>
</protein>
<evidence type="ECO:0000313" key="3">
    <source>
        <dbReference type="Proteomes" id="UP000703661"/>
    </source>
</evidence>
<dbReference type="Proteomes" id="UP000703661">
    <property type="component" value="Unassembled WGS sequence"/>
</dbReference>
<reference evidence="2" key="1">
    <citation type="journal article" date="2020" name="Fungal Divers.">
        <title>Resolving the Mortierellaceae phylogeny through synthesis of multi-gene phylogenetics and phylogenomics.</title>
        <authorList>
            <person name="Vandepol N."/>
            <person name="Liber J."/>
            <person name="Desiro A."/>
            <person name="Na H."/>
            <person name="Kennedy M."/>
            <person name="Barry K."/>
            <person name="Grigoriev I.V."/>
            <person name="Miller A.N."/>
            <person name="O'Donnell K."/>
            <person name="Stajich J.E."/>
            <person name="Bonito G."/>
        </authorList>
    </citation>
    <scope>NUCLEOTIDE SEQUENCE</scope>
    <source>
        <strain evidence="2">NRRL 2769</strain>
    </source>
</reference>
<accession>A0A9P6SSQ9</accession>
<name>A0A9P6SSQ9_9FUNG</name>
<feature type="non-terminal residue" evidence="2">
    <location>
        <position position="112"/>
    </location>
</feature>
<keyword evidence="3" id="KW-1185">Reference proteome</keyword>
<sequence>MAKGDIQTPPGTGHVESLTPDQKELLKQMWAEIFRIQDSGSLDLPADLLAPPNDTASVKSKGTVKKGWFGSSKSVPPAEEPAQTTRVNLADIGLDVATLRPALWNNVLGDHP</sequence>
<feature type="region of interest" description="Disordered" evidence="1">
    <location>
        <begin position="1"/>
        <end position="20"/>
    </location>
</feature>
<evidence type="ECO:0000313" key="2">
    <source>
        <dbReference type="EMBL" id="KAF9996743.1"/>
    </source>
</evidence>
<gene>
    <name evidence="2" type="ORF">BGZ80_007175</name>
</gene>
<proteinExistence type="predicted"/>
<comment type="caution">
    <text evidence="2">The sequence shown here is derived from an EMBL/GenBank/DDBJ whole genome shotgun (WGS) entry which is preliminary data.</text>
</comment>
<dbReference type="AlphaFoldDB" id="A0A9P6SSQ9"/>
<evidence type="ECO:0000256" key="1">
    <source>
        <dbReference type="SAM" id="MobiDB-lite"/>
    </source>
</evidence>
<dbReference type="EMBL" id="JAAAID010003628">
    <property type="protein sequence ID" value="KAF9996743.1"/>
    <property type="molecule type" value="Genomic_DNA"/>
</dbReference>
<organism evidence="2 3">
    <name type="scientific">Entomortierella chlamydospora</name>
    <dbReference type="NCBI Taxonomy" id="101097"/>
    <lineage>
        <taxon>Eukaryota</taxon>
        <taxon>Fungi</taxon>
        <taxon>Fungi incertae sedis</taxon>
        <taxon>Mucoromycota</taxon>
        <taxon>Mortierellomycotina</taxon>
        <taxon>Mortierellomycetes</taxon>
        <taxon>Mortierellales</taxon>
        <taxon>Mortierellaceae</taxon>
        <taxon>Entomortierella</taxon>
    </lineage>
</organism>